<proteinExistence type="predicted"/>
<dbReference type="OrthoDB" id="3692311at2759"/>
<sequence length="205" mass="22518">MISPQGCQVPNDRNNKTANWYRCDRARPPFFGCCGSNPCATAHGCPKSDLAAAVLSDDVLRARVFTAFTSSTQVNITADEGVRPEETSAPDHVTSQNVASTDGKHPVHLGLKIAIPLISFFLLSIGLYFFHRGRKRHRGSQNKPDTMMRVAEMGDARRRFSMASSTFVRPRPAPPPPISSPPPLGILPFSARQKPKLSLLNPNRR</sequence>
<evidence type="ECO:0000313" key="3">
    <source>
        <dbReference type="EMBL" id="GAP83711.1"/>
    </source>
</evidence>
<organism evidence="3">
    <name type="scientific">Rosellinia necatrix</name>
    <name type="common">White root-rot fungus</name>
    <dbReference type="NCBI Taxonomy" id="77044"/>
    <lineage>
        <taxon>Eukaryota</taxon>
        <taxon>Fungi</taxon>
        <taxon>Dikarya</taxon>
        <taxon>Ascomycota</taxon>
        <taxon>Pezizomycotina</taxon>
        <taxon>Sordariomycetes</taxon>
        <taxon>Xylariomycetidae</taxon>
        <taxon>Xylariales</taxon>
        <taxon>Xylariaceae</taxon>
        <taxon>Rosellinia</taxon>
    </lineage>
</organism>
<gene>
    <name evidence="3" type="ORF">SAMD00023353_0501040</name>
</gene>
<keyword evidence="2" id="KW-0812">Transmembrane</keyword>
<dbReference type="EMBL" id="DF977450">
    <property type="protein sequence ID" value="GAP83711.1"/>
    <property type="molecule type" value="Genomic_DNA"/>
</dbReference>
<keyword evidence="2" id="KW-0472">Membrane</keyword>
<evidence type="ECO:0000256" key="1">
    <source>
        <dbReference type="SAM" id="MobiDB-lite"/>
    </source>
</evidence>
<feature type="region of interest" description="Disordered" evidence="1">
    <location>
        <begin position="78"/>
        <end position="101"/>
    </location>
</feature>
<accession>A0A1S7UKC6</accession>
<feature type="transmembrane region" description="Helical" evidence="2">
    <location>
        <begin position="109"/>
        <end position="130"/>
    </location>
</feature>
<evidence type="ECO:0000256" key="2">
    <source>
        <dbReference type="SAM" id="Phobius"/>
    </source>
</evidence>
<reference evidence="3" key="1">
    <citation type="submission" date="2016-03" db="EMBL/GenBank/DDBJ databases">
        <title>Draft genome sequence of Rosellinia necatrix.</title>
        <authorList>
            <person name="Kanematsu S."/>
        </authorList>
    </citation>
    <scope>NUCLEOTIDE SEQUENCE [LARGE SCALE GENOMIC DNA]</scope>
    <source>
        <strain evidence="3">W97</strain>
    </source>
</reference>
<keyword evidence="2" id="KW-1133">Transmembrane helix</keyword>
<evidence type="ECO:0000313" key="4">
    <source>
        <dbReference type="Proteomes" id="UP000054516"/>
    </source>
</evidence>
<dbReference type="AlphaFoldDB" id="A0A1S7UKC6"/>
<name>A0A1S7UKC6_ROSNE</name>
<keyword evidence="4" id="KW-1185">Reference proteome</keyword>
<feature type="compositionally biased region" description="Pro residues" evidence="1">
    <location>
        <begin position="171"/>
        <end position="185"/>
    </location>
</feature>
<feature type="region of interest" description="Disordered" evidence="1">
    <location>
        <begin position="164"/>
        <end position="205"/>
    </location>
</feature>
<protein>
    <submittedName>
        <fullName evidence="3">Uncharacterized protein</fullName>
    </submittedName>
</protein>
<dbReference type="Proteomes" id="UP000054516">
    <property type="component" value="Unassembled WGS sequence"/>
</dbReference>